<accession>A0AAV0BRK0</accession>
<keyword evidence="3" id="KW-1185">Reference proteome</keyword>
<evidence type="ECO:0000313" key="3">
    <source>
        <dbReference type="Proteomes" id="UP001153365"/>
    </source>
</evidence>
<dbReference type="Proteomes" id="UP001153365">
    <property type="component" value="Unassembled WGS sequence"/>
</dbReference>
<protein>
    <submittedName>
        <fullName evidence="2">Expressed protein</fullName>
    </submittedName>
</protein>
<evidence type="ECO:0000256" key="1">
    <source>
        <dbReference type="SAM" id="Phobius"/>
    </source>
</evidence>
<feature type="transmembrane region" description="Helical" evidence="1">
    <location>
        <begin position="41"/>
        <end position="63"/>
    </location>
</feature>
<proteinExistence type="predicted"/>
<evidence type="ECO:0000313" key="2">
    <source>
        <dbReference type="EMBL" id="CAH7688933.1"/>
    </source>
</evidence>
<keyword evidence="1" id="KW-0812">Transmembrane</keyword>
<gene>
    <name evidence="2" type="ORF">PPACK8108_LOCUS23975</name>
</gene>
<reference evidence="2" key="1">
    <citation type="submission" date="2022-06" db="EMBL/GenBank/DDBJ databases">
        <authorList>
            <consortium name="SYNGENTA / RWTH Aachen University"/>
        </authorList>
    </citation>
    <scope>NUCLEOTIDE SEQUENCE</scope>
</reference>
<dbReference type="EMBL" id="CALTRL010006031">
    <property type="protein sequence ID" value="CAH7688933.1"/>
    <property type="molecule type" value="Genomic_DNA"/>
</dbReference>
<comment type="caution">
    <text evidence="2">The sequence shown here is derived from an EMBL/GenBank/DDBJ whole genome shotgun (WGS) entry which is preliminary data.</text>
</comment>
<name>A0AAV0BRK0_PHAPC</name>
<dbReference type="AlphaFoldDB" id="A0AAV0BRK0"/>
<keyword evidence="1" id="KW-0472">Membrane</keyword>
<organism evidence="2 3">
    <name type="scientific">Phakopsora pachyrhizi</name>
    <name type="common">Asian soybean rust disease fungus</name>
    <dbReference type="NCBI Taxonomy" id="170000"/>
    <lineage>
        <taxon>Eukaryota</taxon>
        <taxon>Fungi</taxon>
        <taxon>Dikarya</taxon>
        <taxon>Basidiomycota</taxon>
        <taxon>Pucciniomycotina</taxon>
        <taxon>Pucciniomycetes</taxon>
        <taxon>Pucciniales</taxon>
        <taxon>Phakopsoraceae</taxon>
        <taxon>Phakopsora</taxon>
    </lineage>
</organism>
<sequence length="64" mass="7647">MGFLVLFYFIIISTLFSDSKIGQLKFYYFYSIKLMTFDLDVLLTFTFFLLQISIFKLALSLLFF</sequence>
<keyword evidence="1" id="KW-1133">Transmembrane helix</keyword>